<dbReference type="Gene3D" id="2.60.200.20">
    <property type="match status" value="1"/>
</dbReference>
<feature type="compositionally biased region" description="Polar residues" evidence="1">
    <location>
        <begin position="422"/>
        <end position="449"/>
    </location>
</feature>
<name>R8BTI8_PHAM7</name>
<dbReference type="OrthoDB" id="4096268at2759"/>
<evidence type="ECO:0000313" key="4">
    <source>
        <dbReference type="EMBL" id="EOO02590.1"/>
    </source>
</evidence>
<keyword evidence="2" id="KW-1133">Transmembrane helix</keyword>
<feature type="compositionally biased region" description="Acidic residues" evidence="1">
    <location>
        <begin position="243"/>
        <end position="260"/>
    </location>
</feature>
<sequence>MSRDHAELVADLDTRTVCIRDIGSLHGTFINSEQDRIDNNTERPLATGDTIKFGVPIWRGKDAFAPTTVGVGLEFTASVEVNRNVFKVPEYNSDLEESDSESELEDESDEPDTTIHTGVYFNNQVSDHIDLTKDDEKRASVVHEIVQLDGAASQRVIDLTSPLREESPGGSFLGNHDDRAASEDGASVVASEDQFRSENDVDFDRDSSIRLTEEEDGIDFSDEDSDSDAEDKSDMSSERSEDLEGSEEEADYSSDDEPLEDGDHGLMAWPDADVEVELAPIALQDMFDTPLPPLNTSVPTTNLLPSILPNAPLPATIPLPPINAAALREPSPSDAAMMKSSVKTQTITKPMMEILKEKTGKHAFFDAREENKAALARQSNTYPSPPNAQPVKQTSDNVTQKPPVWLAQPMPDAQEPIDPIQPASSSQPLVKSAWLSTGNDFLNSPQEGQDQPEDEADSEAEAMTSAYNYHLWKQSRSQESETGSRRIGINDIVVVEDLCDQAPDSAQVKETPRKRKAAAISTATQEEQIWHNEQRDEAPTADAAVQPLSPPASPVEPVPRLAADTSRPTKRMRRIAERVGYAALGGATVGAMIVTSLIYTAPSFA</sequence>
<keyword evidence="2" id="KW-0812">Transmembrane</keyword>
<feature type="region of interest" description="Disordered" evidence="1">
    <location>
        <begin position="533"/>
        <end position="570"/>
    </location>
</feature>
<feature type="compositionally biased region" description="Pro residues" evidence="1">
    <location>
        <begin position="548"/>
        <end position="557"/>
    </location>
</feature>
<evidence type="ECO:0000259" key="3">
    <source>
        <dbReference type="PROSITE" id="PS50006"/>
    </source>
</evidence>
<dbReference type="InterPro" id="IPR008984">
    <property type="entry name" value="SMAD_FHA_dom_sf"/>
</dbReference>
<dbReference type="PROSITE" id="PS50006">
    <property type="entry name" value="FHA_DOMAIN"/>
    <property type="match status" value="1"/>
</dbReference>
<evidence type="ECO:0000256" key="2">
    <source>
        <dbReference type="SAM" id="Phobius"/>
    </source>
</evidence>
<feature type="compositionally biased region" description="Acidic residues" evidence="1">
    <location>
        <begin position="213"/>
        <end position="229"/>
    </location>
</feature>
<dbReference type="AlphaFoldDB" id="R8BTI8"/>
<keyword evidence="5" id="KW-1185">Reference proteome</keyword>
<dbReference type="SUPFAM" id="SSF49879">
    <property type="entry name" value="SMAD/FHA domain"/>
    <property type="match status" value="1"/>
</dbReference>
<accession>R8BTI8</accession>
<feature type="compositionally biased region" description="Acidic residues" evidence="1">
    <location>
        <begin position="93"/>
        <end position="112"/>
    </location>
</feature>
<proteinExistence type="predicted"/>
<feature type="domain" description="FHA" evidence="3">
    <location>
        <begin position="1"/>
        <end position="35"/>
    </location>
</feature>
<feature type="compositionally biased region" description="Acidic residues" evidence="1">
    <location>
        <begin position="450"/>
        <end position="460"/>
    </location>
</feature>
<dbReference type="RefSeq" id="XP_007912649.1">
    <property type="nucleotide sequence ID" value="XM_007914458.1"/>
</dbReference>
<keyword evidence="2" id="KW-0472">Membrane</keyword>
<organism evidence="4 5">
    <name type="scientific">Phaeoacremonium minimum (strain UCR-PA7)</name>
    <name type="common">Esca disease fungus</name>
    <name type="synonym">Togninia minima</name>
    <dbReference type="NCBI Taxonomy" id="1286976"/>
    <lineage>
        <taxon>Eukaryota</taxon>
        <taxon>Fungi</taxon>
        <taxon>Dikarya</taxon>
        <taxon>Ascomycota</taxon>
        <taxon>Pezizomycotina</taxon>
        <taxon>Sordariomycetes</taxon>
        <taxon>Sordariomycetidae</taxon>
        <taxon>Togniniales</taxon>
        <taxon>Togniniaceae</taxon>
        <taxon>Phaeoacremonium</taxon>
    </lineage>
</organism>
<dbReference type="HOGENOM" id="CLU_439430_0_0_1"/>
<gene>
    <name evidence="4" type="ORF">UCRPA7_1879</name>
</gene>
<protein>
    <submittedName>
        <fullName evidence="4">Putative fha domain-containing protein</fullName>
    </submittedName>
</protein>
<reference evidence="5" key="1">
    <citation type="journal article" date="2013" name="Genome Announc.">
        <title>Draft genome sequence of the ascomycete Phaeoacremonium aleophilum strain UCR-PA7, a causal agent of the esca disease complex in grapevines.</title>
        <authorList>
            <person name="Blanco-Ulate B."/>
            <person name="Rolshausen P."/>
            <person name="Cantu D."/>
        </authorList>
    </citation>
    <scope>NUCLEOTIDE SEQUENCE [LARGE SCALE GENOMIC DNA]</scope>
    <source>
        <strain evidence="5">UCR-PA7</strain>
    </source>
</reference>
<feature type="compositionally biased region" description="Polar residues" evidence="1">
    <location>
        <begin position="390"/>
        <end position="400"/>
    </location>
</feature>
<feature type="region of interest" description="Disordered" evidence="1">
    <location>
        <begin position="92"/>
        <end position="115"/>
    </location>
</feature>
<dbReference type="Pfam" id="PF00498">
    <property type="entry name" value="FHA"/>
    <property type="match status" value="1"/>
</dbReference>
<evidence type="ECO:0000256" key="1">
    <source>
        <dbReference type="SAM" id="MobiDB-lite"/>
    </source>
</evidence>
<feature type="transmembrane region" description="Helical" evidence="2">
    <location>
        <begin position="579"/>
        <end position="599"/>
    </location>
</feature>
<dbReference type="KEGG" id="tmn:UCRPA7_1879"/>
<feature type="compositionally biased region" description="Basic and acidic residues" evidence="1">
    <location>
        <begin position="193"/>
        <end position="212"/>
    </location>
</feature>
<feature type="region of interest" description="Disordered" evidence="1">
    <location>
        <begin position="378"/>
        <end position="460"/>
    </location>
</feature>
<dbReference type="Proteomes" id="UP000014074">
    <property type="component" value="Unassembled WGS sequence"/>
</dbReference>
<evidence type="ECO:0000313" key="5">
    <source>
        <dbReference type="Proteomes" id="UP000014074"/>
    </source>
</evidence>
<feature type="compositionally biased region" description="Basic and acidic residues" evidence="1">
    <location>
        <begin position="230"/>
        <end position="242"/>
    </location>
</feature>
<dbReference type="GeneID" id="19322073"/>
<dbReference type="InterPro" id="IPR000253">
    <property type="entry name" value="FHA_dom"/>
</dbReference>
<dbReference type="EMBL" id="KB932912">
    <property type="protein sequence ID" value="EOO02590.1"/>
    <property type="molecule type" value="Genomic_DNA"/>
</dbReference>
<feature type="region of interest" description="Disordered" evidence="1">
    <location>
        <begin position="160"/>
        <end position="267"/>
    </location>
</feature>
<dbReference type="eggNOG" id="KOG3872">
    <property type="taxonomic scope" value="Eukaryota"/>
</dbReference>